<protein>
    <submittedName>
        <fullName evidence="1">Uncharacterized protein</fullName>
    </submittedName>
</protein>
<evidence type="ECO:0000313" key="2">
    <source>
        <dbReference type="Proteomes" id="UP000006697"/>
    </source>
</evidence>
<dbReference type="Proteomes" id="UP000006697">
    <property type="component" value="Chromosome"/>
</dbReference>
<dbReference type="eggNOG" id="ENOG5032S32">
    <property type="taxonomic scope" value="Bacteria"/>
</dbReference>
<sequence length="134" mass="14481">MSISSYADLLREAGAQEQPQRLLFTFAQAGLPNDAGAAEQMRSTEKRGGTLTPLMCVDKLPLEWSSFDALLEESQRAGAQWDVVFVSSMSGSQGQAPASDDAEAPLKKMVEAIATGRLGTFLAFNRDGELLQFH</sequence>
<dbReference type="HOGENOM" id="CLU_133267_0_0_4"/>
<dbReference type="KEGG" id="har:HEAR1663"/>
<accession>A4G5N3</accession>
<proteinExistence type="predicted"/>
<keyword evidence="2" id="KW-1185">Reference proteome</keyword>
<organism evidence="1 2">
    <name type="scientific">Herminiimonas arsenicoxydans</name>
    <dbReference type="NCBI Taxonomy" id="204773"/>
    <lineage>
        <taxon>Bacteria</taxon>
        <taxon>Pseudomonadati</taxon>
        <taxon>Pseudomonadota</taxon>
        <taxon>Betaproteobacteria</taxon>
        <taxon>Burkholderiales</taxon>
        <taxon>Oxalobacteraceae</taxon>
        <taxon>Herminiimonas</taxon>
    </lineage>
</organism>
<dbReference type="AlphaFoldDB" id="A4G5N3"/>
<gene>
    <name evidence="1" type="ordered locus">HEAR1663</name>
</gene>
<reference evidence="1 2" key="1">
    <citation type="journal article" date="2007" name="PLoS Genet.">
        <title>A tale of two oxidation states: bacterial colonization of arsenic-rich environments.</title>
        <authorList>
            <person name="Muller D."/>
            <person name="Medigue C."/>
            <person name="Koechler S."/>
            <person name="Barbe V."/>
            <person name="Barakat M."/>
            <person name="Talla E."/>
            <person name="Bonnefoy V."/>
            <person name="Krin E."/>
            <person name="Arsene-Ploetze F."/>
            <person name="Carapito C."/>
            <person name="Chandler M."/>
            <person name="Cournoyer B."/>
            <person name="Cruveiller S."/>
            <person name="Dossat C."/>
            <person name="Duval S."/>
            <person name="Heymann M."/>
            <person name="Leize E."/>
            <person name="Lieutaud A."/>
            <person name="Lievremont D."/>
            <person name="Makita Y."/>
            <person name="Mangenot S."/>
            <person name="Nitschke W."/>
            <person name="Ortet P."/>
            <person name="Perdrial N."/>
            <person name="Schoepp B."/>
            <person name="Siguier N."/>
            <person name="Simeonova D.D."/>
            <person name="Rouy Z."/>
            <person name="Segurens B."/>
            <person name="Turlin E."/>
            <person name="Vallenet D."/>
            <person name="Van Dorsselaer A."/>
            <person name="Weiss S."/>
            <person name="Weissenbach J."/>
            <person name="Lett M.C."/>
            <person name="Danchin A."/>
            <person name="Bertin P.N."/>
        </authorList>
    </citation>
    <scope>NUCLEOTIDE SEQUENCE [LARGE SCALE GENOMIC DNA]</scope>
    <source>
        <strain evidence="2">ULPAs1</strain>
    </source>
</reference>
<dbReference type="OrthoDB" id="6182044at2"/>
<dbReference type="EMBL" id="CU207211">
    <property type="protein sequence ID" value="CAL61820.1"/>
    <property type="molecule type" value="Genomic_DNA"/>
</dbReference>
<name>A4G5N3_HERAR</name>
<evidence type="ECO:0000313" key="1">
    <source>
        <dbReference type="EMBL" id="CAL61820.1"/>
    </source>
</evidence>
<dbReference type="STRING" id="204773.HEAR1663"/>